<dbReference type="Proteomes" id="UP000186364">
    <property type="component" value="Unassembled WGS sequence"/>
</dbReference>
<keyword evidence="9" id="KW-1185">Reference proteome</keyword>
<dbReference type="SUPFAM" id="SSF54593">
    <property type="entry name" value="Glyoxalase/Bleomycin resistance protein/Dihydroxybiphenyl dioxygenase"/>
    <property type="match status" value="1"/>
</dbReference>
<dbReference type="Pfam" id="PF13669">
    <property type="entry name" value="Glyoxalase_4"/>
    <property type="match status" value="1"/>
</dbReference>
<dbReference type="EC" id="5.1.99.1" evidence="6"/>
<dbReference type="EMBL" id="MKIP01000057">
    <property type="protein sequence ID" value="OLP58765.1"/>
    <property type="molecule type" value="Genomic_DNA"/>
</dbReference>
<dbReference type="GO" id="GO:0004493">
    <property type="term" value="F:methylmalonyl-CoA epimerase activity"/>
    <property type="evidence" value="ECO:0007669"/>
    <property type="project" value="UniProtKB-EC"/>
</dbReference>
<keyword evidence="2" id="KW-0479">Metal-binding</keyword>
<organism evidence="8 9">
    <name type="scientific">Xaviernesmea oryzae</name>
    <dbReference type="NCBI Taxonomy" id="464029"/>
    <lineage>
        <taxon>Bacteria</taxon>
        <taxon>Pseudomonadati</taxon>
        <taxon>Pseudomonadota</taxon>
        <taxon>Alphaproteobacteria</taxon>
        <taxon>Hyphomicrobiales</taxon>
        <taxon>Rhizobiaceae</taxon>
        <taxon>Rhizobium/Agrobacterium group</taxon>
        <taxon>Xaviernesmea</taxon>
    </lineage>
</organism>
<dbReference type="FunFam" id="3.10.180.10:FF:000003">
    <property type="entry name" value="Methylmalonyl-CoA epimerase, mitochondrial"/>
    <property type="match status" value="1"/>
</dbReference>
<dbReference type="InterPro" id="IPR029068">
    <property type="entry name" value="Glyas_Bleomycin-R_OHBP_Dase"/>
</dbReference>
<comment type="caution">
    <text evidence="8">The sequence shown here is derived from an EMBL/GenBank/DDBJ whole genome shotgun (WGS) entry which is preliminary data.</text>
</comment>
<evidence type="ECO:0000256" key="4">
    <source>
        <dbReference type="ARBA" id="ARBA00023285"/>
    </source>
</evidence>
<name>A0A1Q9ATU8_9HYPH</name>
<evidence type="ECO:0000259" key="7">
    <source>
        <dbReference type="PROSITE" id="PS51819"/>
    </source>
</evidence>
<reference evidence="8 9" key="1">
    <citation type="submission" date="2016-09" db="EMBL/GenBank/DDBJ databases">
        <title>Rhizobium sp. nov., a novel species isolated from the rice rhizosphere.</title>
        <authorList>
            <person name="Zhao J."/>
            <person name="Zhang X."/>
        </authorList>
    </citation>
    <scope>NUCLEOTIDE SEQUENCE [LARGE SCALE GENOMIC DNA]</scope>
    <source>
        <strain evidence="8 9">1.7048</strain>
    </source>
</reference>
<sequence length="141" mass="15015">MLGPVNHIALAVPDLAEAMARYRDRLGAHVSAPQVLPDHGVTVAFVECGPTKVELLEPWGDASPIAAFLARNPTGGLHHICHEVGDLLAARDRLVSEGARILGDGKPKIGAHGRPVLFLHPKDFFGVLIELEEVKPTSAEA</sequence>
<evidence type="ECO:0000313" key="8">
    <source>
        <dbReference type="EMBL" id="OLP58765.1"/>
    </source>
</evidence>
<feature type="domain" description="VOC" evidence="7">
    <location>
        <begin position="4"/>
        <end position="134"/>
    </location>
</feature>
<evidence type="ECO:0000256" key="2">
    <source>
        <dbReference type="ARBA" id="ARBA00022723"/>
    </source>
</evidence>
<dbReference type="Gene3D" id="3.10.180.10">
    <property type="entry name" value="2,3-Dihydroxybiphenyl 1,2-Dioxygenase, domain 1"/>
    <property type="match status" value="1"/>
</dbReference>
<proteinExistence type="inferred from homology"/>
<comment type="catalytic activity">
    <reaction evidence="5">
        <text>(R)-methylmalonyl-CoA = (S)-methylmalonyl-CoA</text>
        <dbReference type="Rhea" id="RHEA:20553"/>
        <dbReference type="ChEBI" id="CHEBI:57326"/>
        <dbReference type="ChEBI" id="CHEBI:57327"/>
        <dbReference type="EC" id="5.1.99.1"/>
    </reaction>
    <physiologicalReaction direction="right-to-left" evidence="5">
        <dbReference type="Rhea" id="RHEA:20555"/>
    </physiologicalReaction>
</comment>
<dbReference type="NCBIfam" id="TIGR03081">
    <property type="entry name" value="metmalonyl_epim"/>
    <property type="match status" value="1"/>
</dbReference>
<protein>
    <recommendedName>
        <fullName evidence="6">methylmalonyl-CoA epimerase</fullName>
        <ecNumber evidence="6">5.1.99.1</ecNumber>
    </recommendedName>
</protein>
<comment type="similarity">
    <text evidence="1">Belongs to the methylmalonyl-CoA epimerase family.</text>
</comment>
<evidence type="ECO:0000256" key="1">
    <source>
        <dbReference type="ARBA" id="ARBA00009308"/>
    </source>
</evidence>
<dbReference type="InterPro" id="IPR017515">
    <property type="entry name" value="MeMalonyl-CoA_epimerase"/>
</dbReference>
<dbReference type="AlphaFoldDB" id="A0A1Q9ATU8"/>
<dbReference type="OrthoDB" id="9788468at2"/>
<dbReference type="RefSeq" id="WP_075629189.1">
    <property type="nucleotide sequence ID" value="NZ_FOAM01000003.1"/>
</dbReference>
<dbReference type="PANTHER" id="PTHR43048:SF3">
    <property type="entry name" value="METHYLMALONYL-COA EPIMERASE, MITOCHONDRIAL"/>
    <property type="match status" value="1"/>
</dbReference>
<dbReference type="CDD" id="cd07249">
    <property type="entry name" value="MMCE"/>
    <property type="match status" value="1"/>
</dbReference>
<evidence type="ECO:0000313" key="9">
    <source>
        <dbReference type="Proteomes" id="UP000186364"/>
    </source>
</evidence>
<dbReference type="PANTHER" id="PTHR43048">
    <property type="entry name" value="METHYLMALONYL-COA EPIMERASE"/>
    <property type="match status" value="1"/>
</dbReference>
<dbReference type="InterPro" id="IPR037523">
    <property type="entry name" value="VOC_core"/>
</dbReference>
<dbReference type="PROSITE" id="PS51819">
    <property type="entry name" value="VOC"/>
    <property type="match status" value="1"/>
</dbReference>
<accession>A0A1Q9ATU8</accession>
<evidence type="ECO:0000256" key="6">
    <source>
        <dbReference type="ARBA" id="ARBA00066411"/>
    </source>
</evidence>
<keyword evidence="3" id="KW-0413">Isomerase</keyword>
<dbReference type="GO" id="GO:0046872">
    <property type="term" value="F:metal ion binding"/>
    <property type="evidence" value="ECO:0007669"/>
    <property type="project" value="UniProtKB-KW"/>
</dbReference>
<dbReference type="InterPro" id="IPR051785">
    <property type="entry name" value="MMCE/EMCE_epimerase"/>
</dbReference>
<dbReference type="GO" id="GO:0046491">
    <property type="term" value="P:L-methylmalonyl-CoA metabolic process"/>
    <property type="evidence" value="ECO:0007669"/>
    <property type="project" value="TreeGrafter"/>
</dbReference>
<keyword evidence="4" id="KW-0170">Cobalt</keyword>
<gene>
    <name evidence="8" type="ORF">BJF93_16540</name>
</gene>
<evidence type="ECO:0000256" key="3">
    <source>
        <dbReference type="ARBA" id="ARBA00023235"/>
    </source>
</evidence>
<evidence type="ECO:0000256" key="5">
    <source>
        <dbReference type="ARBA" id="ARBA00050406"/>
    </source>
</evidence>